<dbReference type="EMBL" id="JAGMUX010000025">
    <property type="protein sequence ID" value="KAH7227121.1"/>
    <property type="molecule type" value="Genomic_DNA"/>
</dbReference>
<feature type="signal peptide" evidence="1">
    <location>
        <begin position="1"/>
        <end position="17"/>
    </location>
</feature>
<dbReference type="Proteomes" id="UP000720189">
    <property type="component" value="Unassembled WGS sequence"/>
</dbReference>
<evidence type="ECO:0000313" key="3">
    <source>
        <dbReference type="Proteomes" id="UP000720189"/>
    </source>
</evidence>
<reference evidence="2" key="1">
    <citation type="journal article" date="2021" name="Nat. Commun.">
        <title>Genetic determinants of endophytism in the Arabidopsis root mycobiome.</title>
        <authorList>
            <person name="Mesny F."/>
            <person name="Miyauchi S."/>
            <person name="Thiergart T."/>
            <person name="Pickel B."/>
            <person name="Atanasova L."/>
            <person name="Karlsson M."/>
            <person name="Huettel B."/>
            <person name="Barry K.W."/>
            <person name="Haridas S."/>
            <person name="Chen C."/>
            <person name="Bauer D."/>
            <person name="Andreopoulos W."/>
            <person name="Pangilinan J."/>
            <person name="LaButti K."/>
            <person name="Riley R."/>
            <person name="Lipzen A."/>
            <person name="Clum A."/>
            <person name="Drula E."/>
            <person name="Henrissat B."/>
            <person name="Kohler A."/>
            <person name="Grigoriev I.V."/>
            <person name="Martin F.M."/>
            <person name="Hacquard S."/>
        </authorList>
    </citation>
    <scope>NUCLEOTIDE SEQUENCE</scope>
    <source>
        <strain evidence="2">MPI-CAGE-AT-0023</strain>
    </source>
</reference>
<dbReference type="GeneID" id="70231508"/>
<dbReference type="OrthoDB" id="4789000at2759"/>
<protein>
    <submittedName>
        <fullName evidence="2">Uncharacterized protein</fullName>
    </submittedName>
</protein>
<accession>A0A9P9FZM5</accession>
<evidence type="ECO:0000256" key="1">
    <source>
        <dbReference type="SAM" id="SignalP"/>
    </source>
</evidence>
<proteinExistence type="predicted"/>
<dbReference type="AlphaFoldDB" id="A0A9P9FZM5"/>
<evidence type="ECO:0000313" key="2">
    <source>
        <dbReference type="EMBL" id="KAH7227121.1"/>
    </source>
</evidence>
<keyword evidence="1" id="KW-0732">Signal</keyword>
<keyword evidence="3" id="KW-1185">Reference proteome</keyword>
<dbReference type="RefSeq" id="XP_046042552.1">
    <property type="nucleotide sequence ID" value="XM_046201554.1"/>
</dbReference>
<gene>
    <name evidence="2" type="ORF">BKA55DRAFT_743565</name>
</gene>
<feature type="chain" id="PRO_5040402967" evidence="1">
    <location>
        <begin position="18"/>
        <end position="100"/>
    </location>
</feature>
<sequence length="100" mass="10952">MKFQAILALLAVTGAVASPVSDKDLQLEKRASCNVCVTTVKGNSETIWGRGIPYEQGGLTTRNVYIGCDALIDRKRSTRCSDWSVWTRGDCGRVTKQQPC</sequence>
<organism evidence="2 3">
    <name type="scientific">Fusarium redolens</name>
    <dbReference type="NCBI Taxonomy" id="48865"/>
    <lineage>
        <taxon>Eukaryota</taxon>
        <taxon>Fungi</taxon>
        <taxon>Dikarya</taxon>
        <taxon>Ascomycota</taxon>
        <taxon>Pezizomycotina</taxon>
        <taxon>Sordariomycetes</taxon>
        <taxon>Hypocreomycetidae</taxon>
        <taxon>Hypocreales</taxon>
        <taxon>Nectriaceae</taxon>
        <taxon>Fusarium</taxon>
        <taxon>Fusarium redolens species complex</taxon>
    </lineage>
</organism>
<comment type="caution">
    <text evidence="2">The sequence shown here is derived from an EMBL/GenBank/DDBJ whole genome shotgun (WGS) entry which is preliminary data.</text>
</comment>
<name>A0A9P9FZM5_FUSRE</name>